<feature type="compositionally biased region" description="Polar residues" evidence="3">
    <location>
        <begin position="536"/>
        <end position="555"/>
    </location>
</feature>
<feature type="compositionally biased region" description="Polar residues" evidence="3">
    <location>
        <begin position="513"/>
        <end position="522"/>
    </location>
</feature>
<protein>
    <recommendedName>
        <fullName evidence="6">EF-hand domain-containing protein</fullName>
    </recommendedName>
</protein>
<proteinExistence type="predicted"/>
<dbReference type="GO" id="GO:0030865">
    <property type="term" value="P:cortical cytoskeleton organization"/>
    <property type="evidence" value="ECO:0007669"/>
    <property type="project" value="TreeGrafter"/>
</dbReference>
<evidence type="ECO:0000256" key="3">
    <source>
        <dbReference type="SAM" id="MobiDB-lite"/>
    </source>
</evidence>
<feature type="compositionally biased region" description="Polar residues" evidence="3">
    <location>
        <begin position="468"/>
        <end position="477"/>
    </location>
</feature>
<accession>A0A2W1BEY1</accession>
<dbReference type="GO" id="GO:0005813">
    <property type="term" value="C:centrosome"/>
    <property type="evidence" value="ECO:0007669"/>
    <property type="project" value="TreeGrafter"/>
</dbReference>
<evidence type="ECO:0008006" key="6">
    <source>
        <dbReference type="Google" id="ProtNLM"/>
    </source>
</evidence>
<feature type="region of interest" description="Disordered" evidence="3">
    <location>
        <begin position="451"/>
        <end position="562"/>
    </location>
</feature>
<feature type="compositionally biased region" description="Basic and acidic residues" evidence="3">
    <location>
        <begin position="523"/>
        <end position="532"/>
    </location>
</feature>
<feature type="compositionally biased region" description="Basic and acidic residues" evidence="3">
    <location>
        <begin position="20"/>
        <end position="30"/>
    </location>
</feature>
<dbReference type="GO" id="GO:0000226">
    <property type="term" value="P:microtubule cytoskeleton organization"/>
    <property type="evidence" value="ECO:0007669"/>
    <property type="project" value="TreeGrafter"/>
</dbReference>
<evidence type="ECO:0000313" key="5">
    <source>
        <dbReference type="Proteomes" id="UP000249218"/>
    </source>
</evidence>
<dbReference type="InterPro" id="IPR018247">
    <property type="entry name" value="EF_Hand_1_Ca_BS"/>
</dbReference>
<sequence>MSETKTDAKNEDTANNNTSKEQKPVDDKQIKLNNKLKDKLRKYIKKLDETGTSITKEESIKLEVDTFKQLYKPKLAGNEQSYKHIPKFYFKLPRPDDTLAQKLREETRAQFLQKKSKELLDNSELKHLWSLLEKSNGNPTVTNNDELIIDYFQFKKIRDEAGPKYKPYFTAEVFGRLQAAEGGVGRVRAVSLFNYVMRRVWLQQTRIGLSLYDVTGQGYLTEHDLESYIAELVPSLAALDGLDSSFSSFYVCTAARKFLFFLDPLRVGRVRIRDVLSCSFLDDLLELREEDLPMELQEQNWFSAASALRVYGQYLNLDRDHNGMLSINELARMTSSTSRSRKNLDLIQIEDNIIPTQNVDVQTICCDATKEPENVTNIIPTQSADVQTMICDASKEPENDTDIVSTQSGDVQMLCDVYNKPENQRHLNASEYFKHTEGRNKAVIDYRVSPVNSGESDADLSDGDPTFETVQKGQQGSHLLFPRTRSSSSSSSSSSTSDSSSSSDSSNEETLEEQLNANNTENRTPEPTRELDGGTMENQDNLTEDTTSGTPTVSTKPKEFIA</sequence>
<dbReference type="GO" id="GO:0035303">
    <property type="term" value="P:regulation of dephosphorylation"/>
    <property type="evidence" value="ECO:0007669"/>
    <property type="project" value="InterPro"/>
</dbReference>
<feature type="compositionally biased region" description="Basic and acidic residues" evidence="3">
    <location>
        <begin position="1"/>
        <end position="12"/>
    </location>
</feature>
<reference evidence="4 5" key="1">
    <citation type="journal article" date="2017" name="BMC Biol.">
        <title>Genomic innovations, transcriptional plasticity and gene loss underlying the evolution and divergence of two highly polyphagous and invasive Helicoverpa pest species.</title>
        <authorList>
            <person name="Pearce S.L."/>
            <person name="Clarke D.F."/>
            <person name="East P.D."/>
            <person name="Elfekih S."/>
            <person name="Gordon K.H."/>
            <person name="Jermiin L.S."/>
            <person name="McGaughran A."/>
            <person name="Oakeshott J.G."/>
            <person name="Papanikolaou A."/>
            <person name="Perera O.P."/>
            <person name="Rane R.V."/>
            <person name="Richards S."/>
            <person name="Tay W.T."/>
            <person name="Walsh T.K."/>
            <person name="Anderson A."/>
            <person name="Anderson C.J."/>
            <person name="Asgari S."/>
            <person name="Board P.G."/>
            <person name="Bretschneider A."/>
            <person name="Campbell P.M."/>
            <person name="Chertemps T."/>
            <person name="Christeller J.T."/>
            <person name="Coppin C.W."/>
            <person name="Downes S.J."/>
            <person name="Duan G."/>
            <person name="Farnsworth C.A."/>
            <person name="Good R.T."/>
            <person name="Han L.B."/>
            <person name="Han Y.C."/>
            <person name="Hatje K."/>
            <person name="Horne I."/>
            <person name="Huang Y.P."/>
            <person name="Hughes D.S."/>
            <person name="Jacquin-Joly E."/>
            <person name="James W."/>
            <person name="Jhangiani S."/>
            <person name="Kollmar M."/>
            <person name="Kuwar S.S."/>
            <person name="Li S."/>
            <person name="Liu N.Y."/>
            <person name="Maibeche M.T."/>
            <person name="Miller J.R."/>
            <person name="Montagne N."/>
            <person name="Perry T."/>
            <person name="Qu J."/>
            <person name="Song S.V."/>
            <person name="Sutton G.G."/>
            <person name="Vogel H."/>
            <person name="Walenz B.P."/>
            <person name="Xu W."/>
            <person name="Zhang H.J."/>
            <person name="Zou Z."/>
            <person name="Batterham P."/>
            <person name="Edwards O.R."/>
            <person name="Feyereisen R."/>
            <person name="Gibbs R.A."/>
            <person name="Heckel D.G."/>
            <person name="McGrath A."/>
            <person name="Robin C."/>
            <person name="Scherer S.E."/>
            <person name="Worley K.C."/>
            <person name="Wu Y.D."/>
        </authorList>
    </citation>
    <scope>NUCLEOTIDE SEQUENCE [LARGE SCALE GENOMIC DNA]</scope>
    <source>
        <strain evidence="4">Harm_GR_Male_#8</strain>
        <tissue evidence="4">Whole organism</tissue>
    </source>
</reference>
<dbReference type="OrthoDB" id="6776127at2759"/>
<keyword evidence="5" id="KW-1185">Reference proteome</keyword>
<feature type="region of interest" description="Disordered" evidence="3">
    <location>
        <begin position="1"/>
        <end position="32"/>
    </location>
</feature>
<feature type="compositionally biased region" description="Low complexity" evidence="3">
    <location>
        <begin position="486"/>
        <end position="505"/>
    </location>
</feature>
<dbReference type="GO" id="GO:0005737">
    <property type="term" value="C:cytoplasm"/>
    <property type="evidence" value="ECO:0007669"/>
    <property type="project" value="UniProtKB-SubCell"/>
</dbReference>
<dbReference type="EMBL" id="KZ150205">
    <property type="protein sequence ID" value="PZC72254.1"/>
    <property type="molecule type" value="Genomic_DNA"/>
</dbReference>
<name>A0A2W1BEY1_HELAM</name>
<dbReference type="GO" id="GO:0005819">
    <property type="term" value="C:spindle"/>
    <property type="evidence" value="ECO:0007669"/>
    <property type="project" value="TreeGrafter"/>
</dbReference>
<dbReference type="PANTHER" id="PTHR12085">
    <property type="entry name" value="SERINE/THREONINE-PROTEIN PHOSPHATASE 2A REGULATORY SUBUNIT B'' SUBUNIT GAMMA"/>
    <property type="match status" value="1"/>
</dbReference>
<evidence type="ECO:0000256" key="2">
    <source>
        <dbReference type="ARBA" id="ARBA00022490"/>
    </source>
</evidence>
<organism evidence="4 5">
    <name type="scientific">Helicoverpa armigera</name>
    <name type="common">Cotton bollworm</name>
    <name type="synonym">Heliothis armigera</name>
    <dbReference type="NCBI Taxonomy" id="29058"/>
    <lineage>
        <taxon>Eukaryota</taxon>
        <taxon>Metazoa</taxon>
        <taxon>Ecdysozoa</taxon>
        <taxon>Arthropoda</taxon>
        <taxon>Hexapoda</taxon>
        <taxon>Insecta</taxon>
        <taxon>Pterygota</taxon>
        <taxon>Neoptera</taxon>
        <taxon>Endopterygota</taxon>
        <taxon>Lepidoptera</taxon>
        <taxon>Glossata</taxon>
        <taxon>Ditrysia</taxon>
        <taxon>Noctuoidea</taxon>
        <taxon>Noctuidae</taxon>
        <taxon>Heliothinae</taxon>
        <taxon>Helicoverpa</taxon>
    </lineage>
</organism>
<gene>
    <name evidence="4" type="primary">HaOG211667</name>
    <name evidence="4" type="ORF">B5X24_HaOG211667</name>
</gene>
<dbReference type="AlphaFoldDB" id="A0A2W1BEY1"/>
<dbReference type="InterPro" id="IPR039865">
    <property type="entry name" value="PPP2R3C"/>
</dbReference>
<evidence type="ECO:0000256" key="1">
    <source>
        <dbReference type="ARBA" id="ARBA00004496"/>
    </source>
</evidence>
<dbReference type="Proteomes" id="UP000249218">
    <property type="component" value="Unassembled WGS sequence"/>
</dbReference>
<dbReference type="PROSITE" id="PS00018">
    <property type="entry name" value="EF_HAND_1"/>
    <property type="match status" value="1"/>
</dbReference>
<keyword evidence="2" id="KW-0963">Cytoplasm</keyword>
<evidence type="ECO:0000313" key="4">
    <source>
        <dbReference type="EMBL" id="PZC72254.1"/>
    </source>
</evidence>
<dbReference type="PANTHER" id="PTHR12085:SF3">
    <property type="entry name" value="SERINE_THREONINE-PROTEIN PHOSPHATASE 2A REGULATORY SUBUNIT B'' SUBUNIT GAMMA"/>
    <property type="match status" value="1"/>
</dbReference>
<comment type="subcellular location">
    <subcellularLocation>
        <location evidence="1">Cytoplasm</location>
    </subcellularLocation>
</comment>